<sequence length="97" mass="10382">MSAPWLEVSGDGVKLSLLIQPRASRTRVVGEHDGRLKIALAAPPVDGEANAALVEFISGALRVRKADVTLLDGETSRRKRLAVRAVAASEVMARLRP</sequence>
<gene>
    <name evidence="3" type="ORF">DI536_11710</name>
</gene>
<dbReference type="SUPFAM" id="SSF69786">
    <property type="entry name" value="YggU-like"/>
    <property type="match status" value="1"/>
</dbReference>
<comment type="similarity">
    <text evidence="1 2">Belongs to the UPF0235 family.</text>
</comment>
<dbReference type="HAMAP" id="MF_00634">
    <property type="entry name" value="UPF0235"/>
    <property type="match status" value="1"/>
</dbReference>
<comment type="caution">
    <text evidence="3">The sequence shown here is derived from an EMBL/GenBank/DDBJ whole genome shotgun (WGS) entry which is preliminary data.</text>
</comment>
<dbReference type="Gene3D" id="3.30.1200.10">
    <property type="entry name" value="YggU-like"/>
    <property type="match status" value="1"/>
</dbReference>
<evidence type="ECO:0000313" key="4">
    <source>
        <dbReference type="Proteomes" id="UP000249061"/>
    </source>
</evidence>
<dbReference type="InterPro" id="IPR036591">
    <property type="entry name" value="YggU-like_sf"/>
</dbReference>
<dbReference type="InterPro" id="IPR003746">
    <property type="entry name" value="DUF167"/>
</dbReference>
<evidence type="ECO:0000313" key="3">
    <source>
        <dbReference type="EMBL" id="PZR13981.1"/>
    </source>
</evidence>
<evidence type="ECO:0000256" key="1">
    <source>
        <dbReference type="ARBA" id="ARBA00010364"/>
    </source>
</evidence>
<evidence type="ECO:0000256" key="2">
    <source>
        <dbReference type="HAMAP-Rule" id="MF_00634"/>
    </source>
</evidence>
<dbReference type="NCBIfam" id="TIGR00251">
    <property type="entry name" value="DUF167 family protein"/>
    <property type="match status" value="1"/>
</dbReference>
<protein>
    <recommendedName>
        <fullName evidence="2">UPF0235 protein DI536_11710</fullName>
    </recommendedName>
</protein>
<dbReference type="GO" id="GO:0005737">
    <property type="term" value="C:cytoplasm"/>
    <property type="evidence" value="ECO:0007669"/>
    <property type="project" value="TreeGrafter"/>
</dbReference>
<dbReference type="Proteomes" id="UP000249061">
    <property type="component" value="Unassembled WGS sequence"/>
</dbReference>
<dbReference type="PANTHER" id="PTHR13420:SF7">
    <property type="entry name" value="UPF0235 PROTEIN C15ORF40"/>
    <property type="match status" value="1"/>
</dbReference>
<name>A0A2W5VTW2_9BACT</name>
<proteinExistence type="inferred from homology"/>
<dbReference type="SMART" id="SM01152">
    <property type="entry name" value="DUF167"/>
    <property type="match status" value="1"/>
</dbReference>
<dbReference type="PANTHER" id="PTHR13420">
    <property type="entry name" value="UPF0235 PROTEIN C15ORF40"/>
    <property type="match status" value="1"/>
</dbReference>
<accession>A0A2W5VTW2</accession>
<dbReference type="Pfam" id="PF02594">
    <property type="entry name" value="DUF167"/>
    <property type="match status" value="1"/>
</dbReference>
<organism evidence="3 4">
    <name type="scientific">Archangium gephyra</name>
    <dbReference type="NCBI Taxonomy" id="48"/>
    <lineage>
        <taxon>Bacteria</taxon>
        <taxon>Pseudomonadati</taxon>
        <taxon>Myxococcota</taxon>
        <taxon>Myxococcia</taxon>
        <taxon>Myxococcales</taxon>
        <taxon>Cystobacterineae</taxon>
        <taxon>Archangiaceae</taxon>
        <taxon>Archangium</taxon>
    </lineage>
</organism>
<reference evidence="3 4" key="1">
    <citation type="submission" date="2017-08" db="EMBL/GenBank/DDBJ databases">
        <title>Infants hospitalized years apart are colonized by the same room-sourced microbial strains.</title>
        <authorList>
            <person name="Brooks B."/>
            <person name="Olm M.R."/>
            <person name="Firek B.A."/>
            <person name="Baker R."/>
            <person name="Thomas B.C."/>
            <person name="Morowitz M.J."/>
            <person name="Banfield J.F."/>
        </authorList>
    </citation>
    <scope>NUCLEOTIDE SEQUENCE [LARGE SCALE GENOMIC DNA]</scope>
    <source>
        <strain evidence="3">S2_003_000_R2_14</strain>
    </source>
</reference>
<dbReference type="EMBL" id="QFQP01000008">
    <property type="protein sequence ID" value="PZR13981.1"/>
    <property type="molecule type" value="Genomic_DNA"/>
</dbReference>
<dbReference type="AlphaFoldDB" id="A0A2W5VTW2"/>